<evidence type="ECO:0000259" key="1">
    <source>
        <dbReference type="PROSITE" id="PS50883"/>
    </source>
</evidence>
<dbReference type="InterPro" id="IPR001633">
    <property type="entry name" value="EAL_dom"/>
</dbReference>
<evidence type="ECO:0000313" key="3">
    <source>
        <dbReference type="EMBL" id="CAB4942979.1"/>
    </source>
</evidence>
<dbReference type="Pfam" id="PF00563">
    <property type="entry name" value="EAL"/>
    <property type="match status" value="1"/>
</dbReference>
<dbReference type="Gene3D" id="3.30.70.270">
    <property type="match status" value="1"/>
</dbReference>
<dbReference type="PROSITE" id="PS50883">
    <property type="entry name" value="EAL"/>
    <property type="match status" value="1"/>
</dbReference>
<dbReference type="PANTHER" id="PTHR44757:SF2">
    <property type="entry name" value="BIOFILM ARCHITECTURE MAINTENANCE PROTEIN MBAA"/>
    <property type="match status" value="1"/>
</dbReference>
<dbReference type="Pfam" id="PF00990">
    <property type="entry name" value="GGDEF"/>
    <property type="match status" value="1"/>
</dbReference>
<dbReference type="Pfam" id="PF08448">
    <property type="entry name" value="PAS_4"/>
    <property type="match status" value="1"/>
</dbReference>
<dbReference type="InterPro" id="IPR035919">
    <property type="entry name" value="EAL_sf"/>
</dbReference>
<organism evidence="3">
    <name type="scientific">freshwater metagenome</name>
    <dbReference type="NCBI Taxonomy" id="449393"/>
    <lineage>
        <taxon>unclassified sequences</taxon>
        <taxon>metagenomes</taxon>
        <taxon>ecological metagenomes</taxon>
    </lineage>
</organism>
<dbReference type="NCBIfam" id="TIGR00254">
    <property type="entry name" value="GGDEF"/>
    <property type="match status" value="1"/>
</dbReference>
<dbReference type="Gene3D" id="3.20.20.450">
    <property type="entry name" value="EAL domain"/>
    <property type="match status" value="1"/>
</dbReference>
<dbReference type="SUPFAM" id="SSF55073">
    <property type="entry name" value="Nucleotide cyclase"/>
    <property type="match status" value="1"/>
</dbReference>
<dbReference type="EMBL" id="CAFBNL010000006">
    <property type="protein sequence ID" value="CAB4942979.1"/>
    <property type="molecule type" value="Genomic_DNA"/>
</dbReference>
<dbReference type="PROSITE" id="PS50887">
    <property type="entry name" value="GGDEF"/>
    <property type="match status" value="1"/>
</dbReference>
<dbReference type="InterPro" id="IPR029787">
    <property type="entry name" value="Nucleotide_cyclase"/>
</dbReference>
<protein>
    <submittedName>
        <fullName evidence="3">Unannotated protein</fullName>
    </submittedName>
</protein>
<dbReference type="SMART" id="SM00052">
    <property type="entry name" value="EAL"/>
    <property type="match status" value="1"/>
</dbReference>
<evidence type="ECO:0000259" key="2">
    <source>
        <dbReference type="PROSITE" id="PS50887"/>
    </source>
</evidence>
<dbReference type="CDD" id="cd01948">
    <property type="entry name" value="EAL"/>
    <property type="match status" value="1"/>
</dbReference>
<dbReference type="InterPro" id="IPR043128">
    <property type="entry name" value="Rev_trsase/Diguanyl_cyclase"/>
</dbReference>
<dbReference type="InterPro" id="IPR000160">
    <property type="entry name" value="GGDEF_dom"/>
</dbReference>
<dbReference type="InterPro" id="IPR013656">
    <property type="entry name" value="PAS_4"/>
</dbReference>
<dbReference type="PANTHER" id="PTHR44757">
    <property type="entry name" value="DIGUANYLATE CYCLASE DGCP"/>
    <property type="match status" value="1"/>
</dbReference>
<dbReference type="AlphaFoldDB" id="A0A6J7JJI0"/>
<feature type="domain" description="EAL" evidence="1">
    <location>
        <begin position="368"/>
        <end position="622"/>
    </location>
</feature>
<reference evidence="3" key="1">
    <citation type="submission" date="2020-05" db="EMBL/GenBank/DDBJ databases">
        <authorList>
            <person name="Chiriac C."/>
            <person name="Salcher M."/>
            <person name="Ghai R."/>
            <person name="Kavagutti S V."/>
        </authorList>
    </citation>
    <scope>NUCLEOTIDE SEQUENCE</scope>
</reference>
<dbReference type="InterPro" id="IPR052155">
    <property type="entry name" value="Biofilm_reg_signaling"/>
</dbReference>
<dbReference type="SUPFAM" id="SSF55785">
    <property type="entry name" value="PYP-like sensor domain (PAS domain)"/>
    <property type="match status" value="1"/>
</dbReference>
<feature type="domain" description="GGDEF" evidence="2">
    <location>
        <begin position="228"/>
        <end position="359"/>
    </location>
</feature>
<proteinExistence type="predicted"/>
<dbReference type="SMART" id="SM00267">
    <property type="entry name" value="GGDEF"/>
    <property type="match status" value="1"/>
</dbReference>
<dbReference type="CDD" id="cd01949">
    <property type="entry name" value="GGDEF"/>
    <property type="match status" value="1"/>
</dbReference>
<sequence length="628" mass="68695">MKVVVGPRVSTTSSSGAEFSLMSSLMETQGMNPTNPEPRNRDSGEIPVEMDAVVTRLGERMVLGEGMLASPDQFIKAMAVSPDGFSIWDAVRSTDGSIRDFEFRFMNSAAAEMLRRSASDLVGRLCSDVFSESAVHLIARWGDAIERAGQFHEEIAISIRGEKRWIHQQVLSIGEAVVVVSQDVTERRLAQKALERMALHDPLTGLPNRALAADRIGWSLAQQRRVGGVTAVMFVDLDHFKRVNDSLGHAIGDHVLVEVASRIRGAVPAEAVVARLGGDEFLICAHLPSAEAAIVIAEQARKALDEPIRKAGRSINISCSIGVACASSSREPEELIRNADRASYEAKRNGRSRVSLFDEEMRDRISDDMHIESEFKAALVEGQLEIHYQPIVDTRTGRASESEALVRWRHPKRGLLYPDSFIDVAEETGLVVPLGDWVAAEAARQLSEWDHSETPIDRVWINMSAAELAHQGYGERMSNYAVMNGLATSRIGVELTERVLLDEALEAGGEFTDLAGRGFPIAIDDFGVGFSSLRYLHVHPVHTLKIDRAFVSTVDLGPRETAIPNAVVRLGHGLGFRVTAECVETRSQAARLIELGCDHLSGYLFAPPTTPDEFAQAASEAEAVFAEL</sequence>
<dbReference type="SUPFAM" id="SSF141868">
    <property type="entry name" value="EAL domain-like"/>
    <property type="match status" value="1"/>
</dbReference>
<gene>
    <name evidence="3" type="ORF">UFOPK3789_00195</name>
</gene>
<accession>A0A6J7JJI0</accession>
<dbReference type="FunFam" id="3.30.70.270:FF:000001">
    <property type="entry name" value="Diguanylate cyclase domain protein"/>
    <property type="match status" value="1"/>
</dbReference>
<dbReference type="InterPro" id="IPR035965">
    <property type="entry name" value="PAS-like_dom_sf"/>
</dbReference>
<dbReference type="Gene3D" id="3.30.450.20">
    <property type="entry name" value="PAS domain"/>
    <property type="match status" value="1"/>
</dbReference>
<name>A0A6J7JJI0_9ZZZZ</name>